<gene>
    <name evidence="1" type="ORF">K488DRAFT_80886</name>
</gene>
<sequence>MRGHLSPPQIALLVTGLLQDVCVPTVFLDNATFVGTALSAHSIGFLGIPYSKSPVGDLRFRTPEPHTPYTGIVNATSFGPACIQQHPADLVWMTVKIVGRVLPSGKGIQSSRTGLTLNVVVPAEVERGGLPVVFWIHGGGFEVGSSSQRPGDVIVDRSVDIGTPVVHVSINYREFAEELHIVMGFPAGKETREAGIGNLGLRDQRLALRWVRKYIAAFGGDPAKVMIWGQSAGAMSVASQMVTNNGDTESLFRAAWMHSGATYPGGEVEGGALRGTQGIRPGFPDTTLGQRYFDTFVKAAGCGDALGSPKVFDCLREVSLDNVREAIQSTPDYFQYQSLALAWSPRADGSFLVAPGHELLMQGKIADISLVSGVTDDEGTIFALTNSNITTNAQLEEYLLEYFAPGDREAVSILLDAYPTDPAFGAPFDTGSQNTMTPQFKRIAALGGGLDLSGKQHVYSFLSKRVKWAEYLGAHHSSDLMNVFGPGDMTDYLIHFATTLDPNSAIEHEPHARALLHWPRYIPSSRQLLTFLDGDVPLAVQGDSFRGGSMQKMTEFIVKNPLP</sequence>
<comment type="caution">
    <text evidence="1">The sequence shown here is derived from an EMBL/GenBank/DDBJ whole genome shotgun (WGS) entry which is preliminary data.</text>
</comment>
<reference evidence="1" key="2">
    <citation type="journal article" date="2022" name="New Phytol.">
        <title>Evolutionary transition to the ectomycorrhizal habit in the genomes of a hyperdiverse lineage of mushroom-forming fungi.</title>
        <authorList>
            <person name="Looney B."/>
            <person name="Miyauchi S."/>
            <person name="Morin E."/>
            <person name="Drula E."/>
            <person name="Courty P.E."/>
            <person name="Kohler A."/>
            <person name="Kuo A."/>
            <person name="LaButti K."/>
            <person name="Pangilinan J."/>
            <person name="Lipzen A."/>
            <person name="Riley R."/>
            <person name="Andreopoulos W."/>
            <person name="He G."/>
            <person name="Johnson J."/>
            <person name="Nolan M."/>
            <person name="Tritt A."/>
            <person name="Barry K.W."/>
            <person name="Grigoriev I.V."/>
            <person name="Nagy L.G."/>
            <person name="Hibbett D."/>
            <person name="Henrissat B."/>
            <person name="Matheny P.B."/>
            <person name="Labbe J."/>
            <person name="Martin F.M."/>
        </authorList>
    </citation>
    <scope>NUCLEOTIDE SEQUENCE</scope>
    <source>
        <strain evidence="1">EC-137</strain>
    </source>
</reference>
<evidence type="ECO:0000313" key="2">
    <source>
        <dbReference type="Proteomes" id="UP000814128"/>
    </source>
</evidence>
<keyword evidence="2" id="KW-1185">Reference proteome</keyword>
<reference evidence="1" key="1">
    <citation type="submission" date="2021-02" db="EMBL/GenBank/DDBJ databases">
        <authorList>
            <consortium name="DOE Joint Genome Institute"/>
            <person name="Ahrendt S."/>
            <person name="Looney B.P."/>
            <person name="Miyauchi S."/>
            <person name="Morin E."/>
            <person name="Drula E."/>
            <person name="Courty P.E."/>
            <person name="Chicoki N."/>
            <person name="Fauchery L."/>
            <person name="Kohler A."/>
            <person name="Kuo A."/>
            <person name="Labutti K."/>
            <person name="Pangilinan J."/>
            <person name="Lipzen A."/>
            <person name="Riley R."/>
            <person name="Andreopoulos W."/>
            <person name="He G."/>
            <person name="Johnson J."/>
            <person name="Barry K.W."/>
            <person name="Grigoriev I.V."/>
            <person name="Nagy L."/>
            <person name="Hibbett D."/>
            <person name="Henrissat B."/>
            <person name="Matheny P.B."/>
            <person name="Labbe J."/>
            <person name="Martin F."/>
        </authorList>
    </citation>
    <scope>NUCLEOTIDE SEQUENCE</scope>
    <source>
        <strain evidence="1">EC-137</strain>
    </source>
</reference>
<accession>A0ACB8Q8S1</accession>
<protein>
    <submittedName>
        <fullName evidence="1">Carotenoid ester lipase</fullName>
    </submittedName>
</protein>
<organism evidence="1 2">
    <name type="scientific">Vararia minispora EC-137</name>
    <dbReference type="NCBI Taxonomy" id="1314806"/>
    <lineage>
        <taxon>Eukaryota</taxon>
        <taxon>Fungi</taxon>
        <taxon>Dikarya</taxon>
        <taxon>Basidiomycota</taxon>
        <taxon>Agaricomycotina</taxon>
        <taxon>Agaricomycetes</taxon>
        <taxon>Russulales</taxon>
        <taxon>Lachnocladiaceae</taxon>
        <taxon>Vararia</taxon>
    </lineage>
</organism>
<proteinExistence type="predicted"/>
<name>A0ACB8Q8S1_9AGAM</name>
<dbReference type="Proteomes" id="UP000814128">
    <property type="component" value="Unassembled WGS sequence"/>
</dbReference>
<dbReference type="EMBL" id="MU273802">
    <property type="protein sequence ID" value="KAI0028027.1"/>
    <property type="molecule type" value="Genomic_DNA"/>
</dbReference>
<evidence type="ECO:0000313" key="1">
    <source>
        <dbReference type="EMBL" id="KAI0028027.1"/>
    </source>
</evidence>